<dbReference type="Pfam" id="PF10037">
    <property type="entry name" value="MRP-S27"/>
    <property type="match status" value="1"/>
</dbReference>
<dbReference type="InterPro" id="IPR019266">
    <property type="entry name" value="Ribosomal_mS27"/>
</dbReference>
<evidence type="ECO:0000313" key="3">
    <source>
        <dbReference type="EMBL" id="MEQ2175394.1"/>
    </source>
</evidence>
<evidence type="ECO:0000313" key="4">
    <source>
        <dbReference type="Proteomes" id="UP001476798"/>
    </source>
</evidence>
<comment type="subcellular location">
    <subcellularLocation>
        <location evidence="1">Mitochondrion</location>
    </subcellularLocation>
</comment>
<protein>
    <submittedName>
        <fullName evidence="3">Uncharacterized protein</fullName>
    </submittedName>
</protein>
<dbReference type="InterPro" id="IPR034913">
    <property type="entry name" value="mS27/PTCD2"/>
</dbReference>
<evidence type="ECO:0000256" key="2">
    <source>
        <dbReference type="SAM" id="MobiDB-lite"/>
    </source>
</evidence>
<feature type="compositionally biased region" description="Basic and acidic residues" evidence="2">
    <location>
        <begin position="107"/>
        <end position="119"/>
    </location>
</feature>
<accession>A0ABV0NX55</accession>
<feature type="region of interest" description="Disordered" evidence="2">
    <location>
        <begin position="107"/>
        <end position="127"/>
    </location>
</feature>
<dbReference type="PANTHER" id="PTHR21393">
    <property type="entry name" value="MITOCHONDRIAL 28S RIBOSOMAL PROTEIN S27"/>
    <property type="match status" value="1"/>
</dbReference>
<comment type="caution">
    <text evidence="3">The sequence shown here is derived from an EMBL/GenBank/DDBJ whole genome shotgun (WGS) entry which is preliminary data.</text>
</comment>
<organism evidence="3 4">
    <name type="scientific">Goodea atripinnis</name>
    <dbReference type="NCBI Taxonomy" id="208336"/>
    <lineage>
        <taxon>Eukaryota</taxon>
        <taxon>Metazoa</taxon>
        <taxon>Chordata</taxon>
        <taxon>Craniata</taxon>
        <taxon>Vertebrata</taxon>
        <taxon>Euteleostomi</taxon>
        <taxon>Actinopterygii</taxon>
        <taxon>Neopterygii</taxon>
        <taxon>Teleostei</taxon>
        <taxon>Neoteleostei</taxon>
        <taxon>Acanthomorphata</taxon>
        <taxon>Ovalentaria</taxon>
        <taxon>Atherinomorphae</taxon>
        <taxon>Cyprinodontiformes</taxon>
        <taxon>Goodeidae</taxon>
        <taxon>Goodea</taxon>
    </lineage>
</organism>
<name>A0ABV0NX55_9TELE</name>
<gene>
    <name evidence="3" type="ORF">GOODEAATRI_017521</name>
</gene>
<dbReference type="EMBL" id="JAHRIO010051405">
    <property type="protein sequence ID" value="MEQ2175394.1"/>
    <property type="molecule type" value="Genomic_DNA"/>
</dbReference>
<dbReference type="Proteomes" id="UP001476798">
    <property type="component" value="Unassembled WGS sequence"/>
</dbReference>
<dbReference type="PANTHER" id="PTHR21393:SF0">
    <property type="entry name" value="SMALL RIBOSOMAL SUBUNIT PROTEIN MS27"/>
    <property type="match status" value="1"/>
</dbReference>
<evidence type="ECO:0000256" key="1">
    <source>
        <dbReference type="ARBA" id="ARBA00004173"/>
    </source>
</evidence>
<sequence length="127" mass="14462">MPMHSNAAVVYKYLINLFMMSCCHRAAVVADMTLNCCSNRSFAHQELSSQLESQGKVDPTSFQALVTMLGQQNLASAEEPDVEQYQSQLKAWEAEKRQLIQREKDLREKAEQERRERLAAKAAEQQA</sequence>
<proteinExistence type="predicted"/>
<keyword evidence="4" id="KW-1185">Reference proteome</keyword>
<reference evidence="3 4" key="1">
    <citation type="submission" date="2021-06" db="EMBL/GenBank/DDBJ databases">
        <authorList>
            <person name="Palmer J.M."/>
        </authorList>
    </citation>
    <scope>NUCLEOTIDE SEQUENCE [LARGE SCALE GENOMIC DNA]</scope>
    <source>
        <strain evidence="3 4">GA_2019</strain>
        <tissue evidence="3">Muscle</tissue>
    </source>
</reference>